<evidence type="ECO:0000259" key="9">
    <source>
        <dbReference type="PROSITE" id="PS50110"/>
    </source>
</evidence>
<keyword evidence="7" id="KW-0472">Membrane</keyword>
<dbReference type="PRINTS" id="PR00344">
    <property type="entry name" value="BCTRLSENSOR"/>
</dbReference>
<sequence length="840" mass="91933">MRFSDGFRTAAFILLLLLALLQIGSMLANILRQIDTLSDARADNQIWTLAQAEVDYRRLTTVLYSADAVDDLTEVRNRFDIFYSRIQTLQESDRYTSFLSRDGFREQFEAIRSYLDAALPYIDGSDTELFRDLPMLASFTRDVEDQVRQLALTGLNDAAIQTQSIRDETRTLLRQLASATMLLIIGLLMVLFVTRIYYRETREASKAIRISRARIATMIETALDGILVTDPDGFLLESNRAAQTMFGLEDAVDDLLHLSGLIRNPEGPESYNNPAASGLVGQGRKLATGLRLDGTEFAAEVSLMQTTTEAQDDIFVAYVRDITARLKAEADLLQARDQAEEGERTKANLLAVMSHEIRTPLNGVIGAADLLEATPLTDKQASYVAAMRTSGDVLMRHINDVLEMSRLDAGSELREPQPLNLRKIVTDTVDSQRAVASRLNTTLKVQVAEDVPHLVAGELQGLQQCLLNLISNAIKFAPSGQVSAEVDLFGKDDLIEFRVSDDGMGIPEDELPKVFDDFFAGDASFARQRQGTGLGLGITQRIVRAMGGEIGAESILGEGSLFWFRVPLPEVSTSQKEMPLRPLPADHMQSFNILLVEDNEINRMITGDMLRNAGHQVTEATDGAQGVATAEAKKFDLILMDISMPGMDGITAARTIRDGKGASQESVIIALTAQVLPPDADEITQAGIQDVLHKPVSSQALIAAITGAVQRADSTTQEPEARPAGRLDPAVLKDVVDNIGLSDLRQHHQEFARDIAPLLESLTSPSTLTENDRSLAHKLSGAAAVLGMCQMHEALARLENTLSDPNSAMDAALAHEIADIWQDTETEFLTFLSDSVPKTP</sequence>
<dbReference type="Pfam" id="PF00512">
    <property type="entry name" value="HisKA"/>
    <property type="match status" value="1"/>
</dbReference>
<dbReference type="Gene3D" id="1.10.287.130">
    <property type="match status" value="1"/>
</dbReference>
<evidence type="ECO:0000256" key="1">
    <source>
        <dbReference type="ARBA" id="ARBA00000085"/>
    </source>
</evidence>
<evidence type="ECO:0000256" key="2">
    <source>
        <dbReference type="ARBA" id="ARBA00012438"/>
    </source>
</evidence>
<dbReference type="NCBIfam" id="TIGR00229">
    <property type="entry name" value="sensory_box"/>
    <property type="match status" value="1"/>
</dbReference>
<evidence type="ECO:0000256" key="3">
    <source>
        <dbReference type="ARBA" id="ARBA00022553"/>
    </source>
</evidence>
<dbReference type="InterPro" id="IPR001789">
    <property type="entry name" value="Sig_transdc_resp-reg_receiver"/>
</dbReference>
<dbReference type="SUPFAM" id="SSF47226">
    <property type="entry name" value="Histidine-containing phosphotransfer domain, HPT domain"/>
    <property type="match status" value="1"/>
</dbReference>
<dbReference type="InterPro" id="IPR036890">
    <property type="entry name" value="HATPase_C_sf"/>
</dbReference>
<dbReference type="CDD" id="cd00082">
    <property type="entry name" value="HisKA"/>
    <property type="match status" value="1"/>
</dbReference>
<dbReference type="InterPro" id="IPR011006">
    <property type="entry name" value="CheY-like_superfamily"/>
</dbReference>
<dbReference type="InterPro" id="IPR036641">
    <property type="entry name" value="HPT_dom_sf"/>
</dbReference>
<keyword evidence="5" id="KW-0418">Kinase</keyword>
<dbReference type="Gene3D" id="3.40.50.2300">
    <property type="match status" value="1"/>
</dbReference>
<evidence type="ECO:0000313" key="11">
    <source>
        <dbReference type="EMBL" id="SHG59783.1"/>
    </source>
</evidence>
<dbReference type="PANTHER" id="PTHR43047">
    <property type="entry name" value="TWO-COMPONENT HISTIDINE PROTEIN KINASE"/>
    <property type="match status" value="1"/>
</dbReference>
<dbReference type="InterPro" id="IPR036097">
    <property type="entry name" value="HisK_dim/P_sf"/>
</dbReference>
<organism evidence="11 12">
    <name type="scientific">Cognatishimia maritima</name>
    <dbReference type="NCBI Taxonomy" id="870908"/>
    <lineage>
        <taxon>Bacteria</taxon>
        <taxon>Pseudomonadati</taxon>
        <taxon>Pseudomonadota</taxon>
        <taxon>Alphaproteobacteria</taxon>
        <taxon>Rhodobacterales</taxon>
        <taxon>Paracoccaceae</taxon>
        <taxon>Cognatishimia</taxon>
    </lineage>
</organism>
<keyword evidence="3 6" id="KW-0597">Phosphoprotein</keyword>
<evidence type="ECO:0000313" key="12">
    <source>
        <dbReference type="Proteomes" id="UP000184211"/>
    </source>
</evidence>
<dbReference type="SUPFAM" id="SSF47384">
    <property type="entry name" value="Homodimeric domain of signal transducing histidine kinase"/>
    <property type="match status" value="1"/>
</dbReference>
<feature type="transmembrane region" description="Helical" evidence="7">
    <location>
        <begin position="176"/>
        <end position="198"/>
    </location>
</feature>
<dbReference type="CDD" id="cd17546">
    <property type="entry name" value="REC_hyHK_CKI1_RcsC-like"/>
    <property type="match status" value="1"/>
</dbReference>
<dbReference type="Pfam" id="PF00072">
    <property type="entry name" value="Response_reg"/>
    <property type="match status" value="1"/>
</dbReference>
<dbReference type="InterPro" id="IPR035965">
    <property type="entry name" value="PAS-like_dom_sf"/>
</dbReference>
<reference evidence="12" key="1">
    <citation type="submission" date="2016-11" db="EMBL/GenBank/DDBJ databases">
        <authorList>
            <person name="Varghese N."/>
            <person name="Submissions S."/>
        </authorList>
    </citation>
    <scope>NUCLEOTIDE SEQUENCE [LARGE SCALE GENOMIC DNA]</scope>
    <source>
        <strain evidence="12">DSM 28223</strain>
    </source>
</reference>
<name>A0A1M5L5U3_9RHOB</name>
<dbReference type="SMART" id="SM00387">
    <property type="entry name" value="HATPase_c"/>
    <property type="match status" value="1"/>
</dbReference>
<dbReference type="CDD" id="cd00130">
    <property type="entry name" value="PAS"/>
    <property type="match status" value="1"/>
</dbReference>
<evidence type="ECO:0000256" key="4">
    <source>
        <dbReference type="ARBA" id="ARBA00022679"/>
    </source>
</evidence>
<evidence type="ECO:0000259" key="10">
    <source>
        <dbReference type="PROSITE" id="PS50112"/>
    </source>
</evidence>
<feature type="domain" description="Histidine kinase" evidence="8">
    <location>
        <begin position="352"/>
        <end position="570"/>
    </location>
</feature>
<feature type="domain" description="Response regulatory" evidence="9">
    <location>
        <begin position="592"/>
        <end position="709"/>
    </location>
</feature>
<dbReference type="EMBL" id="FQWM01000001">
    <property type="protein sequence ID" value="SHG59783.1"/>
    <property type="molecule type" value="Genomic_DNA"/>
</dbReference>
<dbReference type="EC" id="2.7.13.3" evidence="2"/>
<accession>A0A1M5L5U3</accession>
<dbReference type="SUPFAM" id="SSF55874">
    <property type="entry name" value="ATPase domain of HSP90 chaperone/DNA topoisomerase II/histidine kinase"/>
    <property type="match status" value="1"/>
</dbReference>
<dbReference type="Gene3D" id="1.20.120.160">
    <property type="entry name" value="HPT domain"/>
    <property type="match status" value="1"/>
</dbReference>
<dbReference type="GO" id="GO:0000155">
    <property type="term" value="F:phosphorelay sensor kinase activity"/>
    <property type="evidence" value="ECO:0007669"/>
    <property type="project" value="InterPro"/>
</dbReference>
<dbReference type="SUPFAM" id="SSF52172">
    <property type="entry name" value="CheY-like"/>
    <property type="match status" value="1"/>
</dbReference>
<keyword evidence="4" id="KW-0808">Transferase</keyword>
<dbReference type="InterPro" id="IPR000014">
    <property type="entry name" value="PAS"/>
</dbReference>
<feature type="domain" description="PAS" evidence="10">
    <location>
        <begin position="211"/>
        <end position="249"/>
    </location>
</feature>
<dbReference type="Gene3D" id="3.30.450.20">
    <property type="entry name" value="PAS domain"/>
    <property type="match status" value="1"/>
</dbReference>
<evidence type="ECO:0000256" key="6">
    <source>
        <dbReference type="PROSITE-ProRule" id="PRU00169"/>
    </source>
</evidence>
<dbReference type="GO" id="GO:0006355">
    <property type="term" value="P:regulation of DNA-templated transcription"/>
    <property type="evidence" value="ECO:0007669"/>
    <property type="project" value="InterPro"/>
</dbReference>
<keyword evidence="7" id="KW-1133">Transmembrane helix</keyword>
<protein>
    <recommendedName>
        <fullName evidence="2">histidine kinase</fullName>
        <ecNumber evidence="2">2.7.13.3</ecNumber>
    </recommendedName>
</protein>
<evidence type="ECO:0000256" key="7">
    <source>
        <dbReference type="SAM" id="Phobius"/>
    </source>
</evidence>
<gene>
    <name evidence="11" type="ORF">SAMN04488044_1156</name>
</gene>
<dbReference type="PROSITE" id="PS50110">
    <property type="entry name" value="RESPONSE_REGULATORY"/>
    <property type="match status" value="1"/>
</dbReference>
<dbReference type="PROSITE" id="PS50112">
    <property type="entry name" value="PAS"/>
    <property type="match status" value="1"/>
</dbReference>
<dbReference type="AlphaFoldDB" id="A0A1M5L5U3"/>
<dbReference type="CDD" id="cd16922">
    <property type="entry name" value="HATPase_EvgS-ArcB-TorS-like"/>
    <property type="match status" value="1"/>
</dbReference>
<feature type="modified residue" description="4-aspartylphosphate" evidence="6">
    <location>
        <position position="641"/>
    </location>
</feature>
<dbReference type="InterPro" id="IPR003661">
    <property type="entry name" value="HisK_dim/P_dom"/>
</dbReference>
<dbReference type="RefSeq" id="WP_072791477.1">
    <property type="nucleotide sequence ID" value="NZ_FQWM01000001.1"/>
</dbReference>
<dbReference type="Pfam" id="PF02518">
    <property type="entry name" value="HATPase_c"/>
    <property type="match status" value="1"/>
</dbReference>
<dbReference type="STRING" id="870908.SAMN04488044_1156"/>
<dbReference type="PANTHER" id="PTHR43047:SF64">
    <property type="entry name" value="HISTIDINE KINASE CONTAINING CHEY-HOMOLOGOUS RECEIVER DOMAIN AND PAS DOMAIN-RELATED"/>
    <property type="match status" value="1"/>
</dbReference>
<dbReference type="Pfam" id="PF00989">
    <property type="entry name" value="PAS"/>
    <property type="match status" value="1"/>
</dbReference>
<dbReference type="PROSITE" id="PS50109">
    <property type="entry name" value="HIS_KIN"/>
    <property type="match status" value="1"/>
</dbReference>
<dbReference type="SMART" id="SM00448">
    <property type="entry name" value="REC"/>
    <property type="match status" value="1"/>
</dbReference>
<comment type="catalytic activity">
    <reaction evidence="1">
        <text>ATP + protein L-histidine = ADP + protein N-phospho-L-histidine.</text>
        <dbReference type="EC" id="2.7.13.3"/>
    </reaction>
</comment>
<dbReference type="SUPFAM" id="SSF55785">
    <property type="entry name" value="PYP-like sensor domain (PAS domain)"/>
    <property type="match status" value="1"/>
</dbReference>
<dbReference type="OrthoDB" id="9801651at2"/>
<keyword evidence="7" id="KW-0812">Transmembrane</keyword>
<dbReference type="Gene3D" id="3.30.565.10">
    <property type="entry name" value="Histidine kinase-like ATPase, C-terminal domain"/>
    <property type="match status" value="1"/>
</dbReference>
<evidence type="ECO:0000256" key="5">
    <source>
        <dbReference type="ARBA" id="ARBA00022777"/>
    </source>
</evidence>
<proteinExistence type="predicted"/>
<keyword evidence="12" id="KW-1185">Reference proteome</keyword>
<dbReference type="InterPro" id="IPR004358">
    <property type="entry name" value="Sig_transdc_His_kin-like_C"/>
</dbReference>
<dbReference type="SMART" id="SM00388">
    <property type="entry name" value="HisKA"/>
    <property type="match status" value="1"/>
</dbReference>
<dbReference type="InterPro" id="IPR013767">
    <property type="entry name" value="PAS_fold"/>
</dbReference>
<dbReference type="InterPro" id="IPR003594">
    <property type="entry name" value="HATPase_dom"/>
</dbReference>
<dbReference type="Proteomes" id="UP000184211">
    <property type="component" value="Unassembled WGS sequence"/>
</dbReference>
<dbReference type="InterPro" id="IPR005467">
    <property type="entry name" value="His_kinase_dom"/>
</dbReference>
<evidence type="ECO:0000259" key="8">
    <source>
        <dbReference type="PROSITE" id="PS50109"/>
    </source>
</evidence>